<organism evidence="7 8">
    <name type="scientific">Planktothrix mougeotii LEGE 06226</name>
    <dbReference type="NCBI Taxonomy" id="1828728"/>
    <lineage>
        <taxon>Bacteria</taxon>
        <taxon>Bacillati</taxon>
        <taxon>Cyanobacteriota</taxon>
        <taxon>Cyanophyceae</taxon>
        <taxon>Oscillatoriophycideae</taxon>
        <taxon>Oscillatoriales</taxon>
        <taxon>Microcoleaceae</taxon>
        <taxon>Planktothrix</taxon>
    </lineage>
</organism>
<evidence type="ECO:0000256" key="3">
    <source>
        <dbReference type="ARBA" id="ARBA00022989"/>
    </source>
</evidence>
<feature type="transmembrane region" description="Helical" evidence="5">
    <location>
        <begin position="127"/>
        <end position="144"/>
    </location>
</feature>
<feature type="transmembrane region" description="Helical" evidence="5">
    <location>
        <begin position="32"/>
        <end position="49"/>
    </location>
</feature>
<evidence type="ECO:0000256" key="4">
    <source>
        <dbReference type="ARBA" id="ARBA00023136"/>
    </source>
</evidence>
<keyword evidence="3 5" id="KW-1133">Transmembrane helix</keyword>
<comment type="subcellular location">
    <subcellularLocation>
        <location evidence="1">Membrane</location>
        <topology evidence="1">Multi-pass membrane protein</topology>
    </subcellularLocation>
</comment>
<comment type="caution">
    <text evidence="7">The sequence shown here is derived from an EMBL/GenBank/DDBJ whole genome shotgun (WGS) entry which is preliminary data.</text>
</comment>
<dbReference type="RefSeq" id="WP_193870508.1">
    <property type="nucleotide sequence ID" value="NZ_JADEWU010000045.1"/>
</dbReference>
<dbReference type="InterPro" id="IPR051533">
    <property type="entry name" value="WaaL-like"/>
</dbReference>
<dbReference type="PANTHER" id="PTHR37422:SF13">
    <property type="entry name" value="LIPOPOLYSACCHARIDE BIOSYNTHESIS PROTEIN PA4999-RELATED"/>
    <property type="match status" value="1"/>
</dbReference>
<feature type="transmembrane region" description="Helical" evidence="5">
    <location>
        <begin position="243"/>
        <end position="264"/>
    </location>
</feature>
<feature type="transmembrane region" description="Helical" evidence="5">
    <location>
        <begin position="97"/>
        <end position="115"/>
    </location>
</feature>
<feature type="domain" description="O-antigen ligase-related" evidence="6">
    <location>
        <begin position="211"/>
        <end position="367"/>
    </location>
</feature>
<keyword evidence="8" id="KW-1185">Reference proteome</keyword>
<feature type="transmembrane region" description="Helical" evidence="5">
    <location>
        <begin position="392"/>
        <end position="413"/>
    </location>
</feature>
<dbReference type="EMBL" id="JADEWU010000045">
    <property type="protein sequence ID" value="MBE9145023.1"/>
    <property type="molecule type" value="Genomic_DNA"/>
</dbReference>
<feature type="transmembrane region" description="Helical" evidence="5">
    <location>
        <begin position="61"/>
        <end position="85"/>
    </location>
</feature>
<proteinExistence type="predicted"/>
<evidence type="ECO:0000313" key="7">
    <source>
        <dbReference type="EMBL" id="MBE9145023.1"/>
    </source>
</evidence>
<dbReference type="PANTHER" id="PTHR37422">
    <property type="entry name" value="TEICHURONIC ACID BIOSYNTHESIS PROTEIN TUAE"/>
    <property type="match status" value="1"/>
</dbReference>
<accession>A0ABR9UEY4</accession>
<protein>
    <submittedName>
        <fullName evidence="7">O-antigen ligase family protein</fullName>
    </submittedName>
</protein>
<keyword evidence="7" id="KW-0436">Ligase</keyword>
<keyword evidence="2 5" id="KW-0812">Transmembrane</keyword>
<evidence type="ECO:0000256" key="5">
    <source>
        <dbReference type="SAM" id="Phobius"/>
    </source>
</evidence>
<evidence type="ECO:0000313" key="8">
    <source>
        <dbReference type="Proteomes" id="UP000640725"/>
    </source>
</evidence>
<sequence>MKSFYTLLFTFSIILIDPWGNSRGSIWTEPKILAVLLITLLNLSMLWEARKSLTVPRSWKIYSILWGIFLGIGLLSTLLSPFPLYSLFGQEQMGDGWLYWLTLAVFTLSNSLLLTHHPELFHSQLKGLLIGGIILALSIFPQVIDWRIDYTATMGQLIQKNVLASTIFQGQQPIGLYSHRGHASFVLAAIVVLLITSWQHQWISDRLMKAAGLLIGLAILLTQTRQAVLALLVATIYLLEKKYYKLLIPATIICLLVIGIATTTRQINNLPLIKQITSGRIGMWQLSKHGISQRPLLGWGFDGFGIAYPYIVNSEKKLKVLHLGDFSFDVENEKGKIHTKPLPTAKAHNLILDVTLSVGVLGLLSYFALIIFPIKLLIQSPYYGMEAVAICYLIFTFTWFECAQFTHIFWWVLSFNKKLRSLNDFIK</sequence>
<dbReference type="Pfam" id="PF04932">
    <property type="entry name" value="Wzy_C"/>
    <property type="match status" value="1"/>
</dbReference>
<feature type="transmembrane region" description="Helical" evidence="5">
    <location>
        <begin position="350"/>
        <end position="372"/>
    </location>
</feature>
<dbReference type="Proteomes" id="UP000640725">
    <property type="component" value="Unassembled WGS sequence"/>
</dbReference>
<keyword evidence="4 5" id="KW-0472">Membrane</keyword>
<evidence type="ECO:0000259" key="6">
    <source>
        <dbReference type="Pfam" id="PF04932"/>
    </source>
</evidence>
<gene>
    <name evidence="7" type="ORF">IQ236_17630</name>
</gene>
<dbReference type="GO" id="GO:0016874">
    <property type="term" value="F:ligase activity"/>
    <property type="evidence" value="ECO:0007669"/>
    <property type="project" value="UniProtKB-KW"/>
</dbReference>
<reference evidence="7 8" key="1">
    <citation type="submission" date="2020-10" db="EMBL/GenBank/DDBJ databases">
        <authorList>
            <person name="Castelo-Branco R."/>
            <person name="Eusebio N."/>
            <person name="Adriana R."/>
            <person name="Vieira A."/>
            <person name="Brugerolle De Fraissinette N."/>
            <person name="Rezende De Castro R."/>
            <person name="Schneider M.P."/>
            <person name="Vasconcelos V."/>
            <person name="Leao P.N."/>
        </authorList>
    </citation>
    <scope>NUCLEOTIDE SEQUENCE [LARGE SCALE GENOMIC DNA]</scope>
    <source>
        <strain evidence="7 8">LEGE 06226</strain>
    </source>
</reference>
<feature type="transmembrane region" description="Helical" evidence="5">
    <location>
        <begin position="210"/>
        <end position="237"/>
    </location>
</feature>
<dbReference type="InterPro" id="IPR007016">
    <property type="entry name" value="O-antigen_ligase-rel_domated"/>
</dbReference>
<name>A0ABR9UEY4_9CYAN</name>
<feature type="transmembrane region" description="Helical" evidence="5">
    <location>
        <begin position="181"/>
        <end position="198"/>
    </location>
</feature>
<evidence type="ECO:0000256" key="2">
    <source>
        <dbReference type="ARBA" id="ARBA00022692"/>
    </source>
</evidence>
<evidence type="ECO:0000256" key="1">
    <source>
        <dbReference type="ARBA" id="ARBA00004141"/>
    </source>
</evidence>